<reference evidence="2 3" key="1">
    <citation type="submission" date="2016-03" db="EMBL/GenBank/DDBJ databases">
        <title>How can Kluyveromyces marxianus grow so fast - potential evolutionary course in Saccharomyces Complex revealed by comparative genomics.</title>
        <authorList>
            <person name="Mo W."/>
            <person name="Lu W."/>
            <person name="Yang X."/>
            <person name="Qi J."/>
            <person name="Lv H."/>
        </authorList>
    </citation>
    <scope>NUCLEOTIDE SEQUENCE [LARGE SCALE GENOMIC DNA]</scope>
    <source>
        <strain evidence="2 3">FIM1</strain>
    </source>
</reference>
<evidence type="ECO:0000256" key="1">
    <source>
        <dbReference type="SAM" id="MobiDB-lite"/>
    </source>
</evidence>
<feature type="region of interest" description="Disordered" evidence="1">
    <location>
        <begin position="335"/>
        <end position="355"/>
    </location>
</feature>
<organism evidence="2 3">
    <name type="scientific">Kluyveromyces marxianus</name>
    <name type="common">Yeast</name>
    <name type="synonym">Candida kefyr</name>
    <dbReference type="NCBI Taxonomy" id="4911"/>
    <lineage>
        <taxon>Eukaryota</taxon>
        <taxon>Fungi</taxon>
        <taxon>Dikarya</taxon>
        <taxon>Ascomycota</taxon>
        <taxon>Saccharomycotina</taxon>
        <taxon>Saccharomycetes</taxon>
        <taxon>Saccharomycetales</taxon>
        <taxon>Saccharomycetaceae</taxon>
        <taxon>Kluyveromyces</taxon>
    </lineage>
</organism>
<dbReference type="EMBL" id="CP015055">
    <property type="protein sequence ID" value="QGN14893.1"/>
    <property type="molecule type" value="Genomic_DNA"/>
</dbReference>
<name>A0ABX6EUV3_KLUMA</name>
<gene>
    <name evidence="2" type="primary">MDM36</name>
    <name evidence="2" type="ORF">FIM1_1567</name>
</gene>
<feature type="compositionally biased region" description="Polar residues" evidence="1">
    <location>
        <begin position="438"/>
        <end position="460"/>
    </location>
</feature>
<sequence>MSYEDPILSQFKNKDAIDAQVISGLIEDARGQAREQSVKLPEDLHGRTLEKCKECLSIYTDLVKLGFLLAKSWDLKTLEQTVKLRFGLVDLVQGGSSTSSSSSTAAVAVPGAVASGTAASGVDAGPNTGQNEGFERDIALKTISKCDKLSIALEQLSMDSREIMHSIQSVLQSNNNNTSVLLSDAMTLLLEIWFLCGRQLRKLKRQVASFFMRSKLLLIDYELELVSTTSLDKMTQANIDALRDTIASYKSFIKVLLQQLSDAEASDNQTEFEECLAIFMDVEGMYQAFSFSWLLNENKAILSHSQESYAKAQQESDMHDLDELSRINSFVDKSLEQGEEEAQEEEEEEEEEDLVVVQDPLDGDVFEPTPLGTAKLNHSISSNSQGRSRRLSNMSGTSDISLMMEKTSLTKELPHLLQAFDNAKKLANEIESVREHGGSSSPSTLTPIGSPTQSSFLSMDNSTSASTLLNSSFLSNHVGIKTGTMNSSSKILENLAHRQQEFPFASSSPLNPSPLSKLENSQQLIRQDMLKLMSQSPKNVRPSTHPNNIPGFGSNILNNLYGIGSKH</sequence>
<feature type="region of interest" description="Disordered" evidence="1">
    <location>
        <begin position="369"/>
        <end position="394"/>
    </location>
</feature>
<accession>A0ABX6EUV3</accession>
<dbReference type="Proteomes" id="UP000422736">
    <property type="component" value="Chromosome 2"/>
</dbReference>
<protein>
    <submittedName>
        <fullName evidence="2">Mitochondrial distribution and morphology protein 36</fullName>
    </submittedName>
</protein>
<feature type="compositionally biased region" description="Acidic residues" evidence="1">
    <location>
        <begin position="337"/>
        <end position="354"/>
    </location>
</feature>
<proteinExistence type="predicted"/>
<evidence type="ECO:0000313" key="2">
    <source>
        <dbReference type="EMBL" id="QGN14893.1"/>
    </source>
</evidence>
<feature type="compositionally biased region" description="Polar residues" evidence="1">
    <location>
        <begin position="376"/>
        <end position="394"/>
    </location>
</feature>
<keyword evidence="3" id="KW-1185">Reference proteome</keyword>
<evidence type="ECO:0000313" key="3">
    <source>
        <dbReference type="Proteomes" id="UP000422736"/>
    </source>
</evidence>
<feature type="region of interest" description="Disordered" evidence="1">
    <location>
        <begin position="432"/>
        <end position="460"/>
    </location>
</feature>